<feature type="transmembrane region" description="Helical" evidence="2">
    <location>
        <begin position="402"/>
        <end position="424"/>
    </location>
</feature>
<keyword evidence="2" id="KW-1133">Transmembrane helix</keyword>
<dbReference type="EMBL" id="HBGY01013477">
    <property type="protein sequence ID" value="CAD9575017.1"/>
    <property type="molecule type" value="Transcribed_RNA"/>
</dbReference>
<protein>
    <submittedName>
        <fullName evidence="3">Uncharacterized protein</fullName>
    </submittedName>
</protein>
<keyword evidence="2" id="KW-0472">Membrane</keyword>
<feature type="region of interest" description="Disordered" evidence="1">
    <location>
        <begin position="148"/>
        <end position="177"/>
    </location>
</feature>
<evidence type="ECO:0000256" key="2">
    <source>
        <dbReference type="SAM" id="Phobius"/>
    </source>
</evidence>
<keyword evidence="2" id="KW-0812">Transmembrane</keyword>
<dbReference type="AlphaFoldDB" id="A0A7S2KEZ4"/>
<name>A0A7S2KEZ4_9STRA</name>
<evidence type="ECO:0000256" key="1">
    <source>
        <dbReference type="SAM" id="MobiDB-lite"/>
    </source>
</evidence>
<evidence type="ECO:0000313" key="3">
    <source>
        <dbReference type="EMBL" id="CAD9575017.1"/>
    </source>
</evidence>
<accession>A0A7S2KEZ4</accession>
<reference evidence="3" key="1">
    <citation type="submission" date="2021-01" db="EMBL/GenBank/DDBJ databases">
        <authorList>
            <person name="Corre E."/>
            <person name="Pelletier E."/>
            <person name="Niang G."/>
            <person name="Scheremetjew M."/>
            <person name="Finn R."/>
            <person name="Kale V."/>
            <person name="Holt S."/>
            <person name="Cochrane G."/>
            <person name="Meng A."/>
            <person name="Brown T."/>
            <person name="Cohen L."/>
        </authorList>
    </citation>
    <scope>NUCLEOTIDE SEQUENCE</scope>
    <source>
        <strain evidence="3">B650</strain>
    </source>
</reference>
<organism evidence="3">
    <name type="scientific">Leptocylindrus danicus</name>
    <dbReference type="NCBI Taxonomy" id="163516"/>
    <lineage>
        <taxon>Eukaryota</taxon>
        <taxon>Sar</taxon>
        <taxon>Stramenopiles</taxon>
        <taxon>Ochrophyta</taxon>
        <taxon>Bacillariophyta</taxon>
        <taxon>Coscinodiscophyceae</taxon>
        <taxon>Chaetocerotophycidae</taxon>
        <taxon>Leptocylindrales</taxon>
        <taxon>Leptocylindraceae</taxon>
        <taxon>Leptocylindrus</taxon>
    </lineage>
</organism>
<feature type="compositionally biased region" description="Acidic residues" evidence="1">
    <location>
        <begin position="156"/>
        <end position="177"/>
    </location>
</feature>
<gene>
    <name evidence="3" type="ORF">LDAN0321_LOCUS8685</name>
</gene>
<proteinExistence type="predicted"/>
<sequence length="452" mass="51612">MKEMLQKAQPYYDASSNTESFTRDVVHPITHRNLLNDDDTYSGYGFPITDYSLKYARCQMIRSFSDEAVENGYYDVMTGQSFVVFRLCPTSSCSKNRRYGCSSAYGQYVLPLDDYMYYLGVFNEAKEKHYCYWCKNCLNGNGNRKKKKRRRRKLEGEEDVDEAEYAEEEYADEADEAEDAYVEEYDEAEDEAEYEEEEEEQVSCPSECDYYSTRCQNNNNDDVIDYENYLGCKRYRAYNENAQKVNLYVGAYCASDSTTIKIDVFYDQFCTNYAGDEYDVNEVTGVSFDSSGLSDYFSDECITCRESDLPYQNGEADEEDDDAVSEICEQLYDLSGKCNTMLASGGDDETMSSVQYANQETSCTYIDNILTGSYNQEGNVYINQKEYNKQKGYYEQVSGSVAGWQVASLVFLVFGVVVLAGMAFHLEPLVKVPVPGDKQLLHHQQGGGMVYA</sequence>